<gene>
    <name evidence="4" type="primary">LOC115209441</name>
</gene>
<dbReference type="Gene3D" id="1.10.10.60">
    <property type="entry name" value="Homeodomain-like"/>
    <property type="match status" value="1"/>
</dbReference>
<keyword evidence="3" id="KW-1185">Reference proteome</keyword>
<evidence type="ECO:0000256" key="1">
    <source>
        <dbReference type="ARBA" id="ARBA00023125"/>
    </source>
</evidence>
<dbReference type="KEGG" id="osn:115209441"/>
<evidence type="ECO:0000313" key="3">
    <source>
        <dbReference type="Proteomes" id="UP000515154"/>
    </source>
</evidence>
<dbReference type="InterPro" id="IPR004875">
    <property type="entry name" value="DDE_SF_endonuclease_dom"/>
</dbReference>
<dbReference type="InterPro" id="IPR006600">
    <property type="entry name" value="HTH_CenpB_DNA-bd_dom"/>
</dbReference>
<dbReference type="InterPro" id="IPR009057">
    <property type="entry name" value="Homeodomain-like_sf"/>
</dbReference>
<evidence type="ECO:0000313" key="4">
    <source>
        <dbReference type="RefSeq" id="XP_029633726.1"/>
    </source>
</evidence>
<organism evidence="3 4">
    <name type="scientific">Octopus sinensis</name>
    <name type="common">East Asian common octopus</name>
    <dbReference type="NCBI Taxonomy" id="2607531"/>
    <lineage>
        <taxon>Eukaryota</taxon>
        <taxon>Metazoa</taxon>
        <taxon>Spiralia</taxon>
        <taxon>Lophotrochozoa</taxon>
        <taxon>Mollusca</taxon>
        <taxon>Cephalopoda</taxon>
        <taxon>Coleoidea</taxon>
        <taxon>Octopodiformes</taxon>
        <taxon>Octopoda</taxon>
        <taxon>Incirrata</taxon>
        <taxon>Octopodidae</taxon>
        <taxon>Octopus</taxon>
    </lineage>
</organism>
<name>A0A6P7S6I7_9MOLL</name>
<dbReference type="RefSeq" id="XP_029633726.1">
    <property type="nucleotide sequence ID" value="XM_029777866.1"/>
</dbReference>
<dbReference type="GO" id="GO:0003677">
    <property type="term" value="F:DNA binding"/>
    <property type="evidence" value="ECO:0007669"/>
    <property type="project" value="UniProtKB-KW"/>
</dbReference>
<dbReference type="GO" id="GO:0005634">
    <property type="term" value="C:nucleus"/>
    <property type="evidence" value="ECO:0007669"/>
    <property type="project" value="TreeGrafter"/>
</dbReference>
<dbReference type="PANTHER" id="PTHR19303:SF52">
    <property type="entry name" value="TIGGER TRANSPOSABLE ELEMENT-DERIVED PROTEIN 6"/>
    <property type="match status" value="1"/>
</dbReference>
<evidence type="ECO:0000259" key="2">
    <source>
        <dbReference type="PROSITE" id="PS51253"/>
    </source>
</evidence>
<dbReference type="SUPFAM" id="SSF46689">
    <property type="entry name" value="Homeodomain-like"/>
    <property type="match status" value="1"/>
</dbReference>
<dbReference type="Pfam" id="PF03184">
    <property type="entry name" value="DDE_1"/>
    <property type="match status" value="1"/>
</dbReference>
<feature type="domain" description="HTH CENPB-type" evidence="2">
    <location>
        <begin position="57"/>
        <end position="148"/>
    </location>
</feature>
<dbReference type="AlphaFoldDB" id="A0A6P7S6I7"/>
<keyword evidence="1" id="KW-0238">DNA-binding</keyword>
<proteinExistence type="predicted"/>
<dbReference type="PANTHER" id="PTHR19303">
    <property type="entry name" value="TRANSPOSON"/>
    <property type="match status" value="1"/>
</dbReference>
<sequence length="299" mass="34473">MKFHEMVQLLDMFQEGKSCAAVGCCYDVNESTIRYIKKNEVAIRSTIAVNSCESAKKIMTIRNKHLVKMESTLVFWISNCKKKSIPLSGNIICEKVQKLYHQFDGGDGAEGIEELQPRPLATLESKDFQASKAWFDCFQKQFKIKCVSLYEETVSADKEAAEKYLETFRQIIEEKGYKLEQVFYMDKTGLFWKKMPFRTYAMKDKARVPGLKAQMDRVMLITCSNAAGFMMKPGLIYKSMNLRAFKNKNKNLLPAHWMHNPQAWITKSLTLNWFHLLHPSSQKILPKCMHGIQSIACYG</sequence>
<dbReference type="InterPro" id="IPR050863">
    <property type="entry name" value="CenT-Element_Derived"/>
</dbReference>
<protein>
    <submittedName>
        <fullName evidence="4">Tigger transposable element-derived protein 1-like</fullName>
    </submittedName>
</protein>
<accession>A0A6P7S6I7</accession>
<reference evidence="4" key="1">
    <citation type="submission" date="2025-08" db="UniProtKB">
        <authorList>
            <consortium name="RefSeq"/>
        </authorList>
    </citation>
    <scope>IDENTIFICATION</scope>
</reference>
<dbReference type="PROSITE" id="PS51253">
    <property type="entry name" value="HTH_CENPB"/>
    <property type="match status" value="1"/>
</dbReference>
<dbReference type="Proteomes" id="UP000515154">
    <property type="component" value="Linkage group LG3"/>
</dbReference>